<comment type="caution">
    <text evidence="1">The sequence shown here is derived from an EMBL/GenBank/DDBJ whole genome shotgun (WGS) entry which is preliminary data.</text>
</comment>
<reference evidence="1" key="1">
    <citation type="submission" date="2020-12" db="EMBL/GenBank/DDBJ databases">
        <title>Devosia sp. MSA67 isolated from Mo River.</title>
        <authorList>
            <person name="Ma F."/>
            <person name="Zi Z."/>
        </authorList>
    </citation>
    <scope>NUCLEOTIDE SEQUENCE</scope>
    <source>
        <strain evidence="1">MSA67</strain>
    </source>
</reference>
<gene>
    <name evidence="1" type="ORF">JEQ47_05975</name>
</gene>
<keyword evidence="2" id="KW-1185">Reference proteome</keyword>
<proteinExistence type="predicted"/>
<accession>A0A934MKL8</accession>
<dbReference type="Pfam" id="PF11154">
    <property type="entry name" value="DUF2934"/>
    <property type="match status" value="1"/>
</dbReference>
<evidence type="ECO:0000313" key="1">
    <source>
        <dbReference type="EMBL" id="MBJ3784260.1"/>
    </source>
</evidence>
<protein>
    <submittedName>
        <fullName evidence="1">DUF2934 domain-containing protein</fullName>
    </submittedName>
</protein>
<sequence>MHEDIQRRAYALWEADGRPHGQDQSYWFRAVHEITTEAAKAIKPPRKRTARVRKAA</sequence>
<organism evidence="1 2">
    <name type="scientific">Devosia sediminis</name>
    <dbReference type="NCBI Taxonomy" id="2798801"/>
    <lineage>
        <taxon>Bacteria</taxon>
        <taxon>Pseudomonadati</taxon>
        <taxon>Pseudomonadota</taxon>
        <taxon>Alphaproteobacteria</taxon>
        <taxon>Hyphomicrobiales</taxon>
        <taxon>Devosiaceae</taxon>
        <taxon>Devosia</taxon>
    </lineage>
</organism>
<evidence type="ECO:0000313" key="2">
    <source>
        <dbReference type="Proteomes" id="UP000602124"/>
    </source>
</evidence>
<dbReference type="AlphaFoldDB" id="A0A934MKL8"/>
<dbReference type="Proteomes" id="UP000602124">
    <property type="component" value="Unassembled WGS sequence"/>
</dbReference>
<dbReference type="RefSeq" id="WP_198875441.1">
    <property type="nucleotide sequence ID" value="NZ_JAEKMH010000001.1"/>
</dbReference>
<dbReference type="InterPro" id="IPR021327">
    <property type="entry name" value="DUF2934"/>
</dbReference>
<dbReference type="EMBL" id="JAEKMH010000001">
    <property type="protein sequence ID" value="MBJ3784260.1"/>
    <property type="molecule type" value="Genomic_DNA"/>
</dbReference>
<name>A0A934MKL8_9HYPH</name>